<accession>A0A6A6CL40</accession>
<comment type="similarity">
    <text evidence="6">Belongs to the polysaccharide monooxygenase AA13 family.</text>
</comment>
<evidence type="ECO:0000256" key="2">
    <source>
        <dbReference type="ARBA" id="ARBA00022723"/>
    </source>
</evidence>
<dbReference type="RefSeq" id="XP_033668856.1">
    <property type="nucleotide sequence ID" value="XM_033812501.1"/>
</dbReference>
<dbReference type="AlphaFoldDB" id="A0A6A6CL40"/>
<comment type="cofactor">
    <cofactor evidence="1">
        <name>Cu(2+)</name>
        <dbReference type="ChEBI" id="CHEBI:29036"/>
    </cofactor>
</comment>
<organism evidence="9 10">
    <name type="scientific">Zasmidium cellare ATCC 36951</name>
    <dbReference type="NCBI Taxonomy" id="1080233"/>
    <lineage>
        <taxon>Eukaryota</taxon>
        <taxon>Fungi</taxon>
        <taxon>Dikarya</taxon>
        <taxon>Ascomycota</taxon>
        <taxon>Pezizomycotina</taxon>
        <taxon>Dothideomycetes</taxon>
        <taxon>Dothideomycetidae</taxon>
        <taxon>Mycosphaerellales</taxon>
        <taxon>Mycosphaerellaceae</taxon>
        <taxon>Zasmidium</taxon>
    </lineage>
</organism>
<keyword evidence="7" id="KW-0732">Signal</keyword>
<protein>
    <recommendedName>
        <fullName evidence="8">Chitin-binding type-4 domain-containing protein</fullName>
    </recommendedName>
</protein>
<keyword evidence="5" id="KW-0325">Glycoprotein</keyword>
<keyword evidence="4" id="KW-1015">Disulfide bond</keyword>
<feature type="chain" id="PRO_5025525627" description="Chitin-binding type-4 domain-containing protein" evidence="7">
    <location>
        <begin position="20"/>
        <end position="206"/>
    </location>
</feature>
<gene>
    <name evidence="9" type="ORF">M409DRAFT_53905</name>
</gene>
<dbReference type="PANTHER" id="PTHR36575:SF2">
    <property type="entry name" value="CHITIN-BINDING TYPE-4 DOMAIN-CONTAINING PROTEIN-RELATED"/>
    <property type="match status" value="1"/>
</dbReference>
<dbReference type="Proteomes" id="UP000799537">
    <property type="component" value="Unassembled WGS sequence"/>
</dbReference>
<evidence type="ECO:0000313" key="10">
    <source>
        <dbReference type="Proteomes" id="UP000799537"/>
    </source>
</evidence>
<reference evidence="9" key="1">
    <citation type="journal article" date="2020" name="Stud. Mycol.">
        <title>101 Dothideomycetes genomes: a test case for predicting lifestyles and emergence of pathogens.</title>
        <authorList>
            <person name="Haridas S."/>
            <person name="Albert R."/>
            <person name="Binder M."/>
            <person name="Bloem J."/>
            <person name="Labutti K."/>
            <person name="Salamov A."/>
            <person name="Andreopoulos B."/>
            <person name="Baker S."/>
            <person name="Barry K."/>
            <person name="Bills G."/>
            <person name="Bluhm B."/>
            <person name="Cannon C."/>
            <person name="Castanera R."/>
            <person name="Culley D."/>
            <person name="Daum C."/>
            <person name="Ezra D."/>
            <person name="Gonzalez J."/>
            <person name="Henrissat B."/>
            <person name="Kuo A."/>
            <person name="Liang C."/>
            <person name="Lipzen A."/>
            <person name="Lutzoni F."/>
            <person name="Magnuson J."/>
            <person name="Mondo S."/>
            <person name="Nolan M."/>
            <person name="Ohm R."/>
            <person name="Pangilinan J."/>
            <person name="Park H.-J."/>
            <person name="Ramirez L."/>
            <person name="Alfaro M."/>
            <person name="Sun H."/>
            <person name="Tritt A."/>
            <person name="Yoshinaga Y."/>
            <person name="Zwiers L.-H."/>
            <person name="Turgeon B."/>
            <person name="Goodwin S."/>
            <person name="Spatafora J."/>
            <person name="Crous P."/>
            <person name="Grigoriev I."/>
        </authorList>
    </citation>
    <scope>NUCLEOTIDE SEQUENCE</scope>
    <source>
        <strain evidence="9">ATCC 36951</strain>
    </source>
</reference>
<evidence type="ECO:0000256" key="4">
    <source>
        <dbReference type="ARBA" id="ARBA00023157"/>
    </source>
</evidence>
<evidence type="ECO:0000256" key="7">
    <source>
        <dbReference type="SAM" id="SignalP"/>
    </source>
</evidence>
<dbReference type="Gene3D" id="2.70.50.70">
    <property type="match status" value="1"/>
</dbReference>
<evidence type="ECO:0000256" key="3">
    <source>
        <dbReference type="ARBA" id="ARBA00023008"/>
    </source>
</evidence>
<evidence type="ECO:0000256" key="5">
    <source>
        <dbReference type="ARBA" id="ARBA00023180"/>
    </source>
</evidence>
<dbReference type="EMBL" id="ML993592">
    <property type="protein sequence ID" value="KAF2167967.1"/>
    <property type="molecule type" value="Genomic_DNA"/>
</dbReference>
<evidence type="ECO:0000259" key="8">
    <source>
        <dbReference type="Pfam" id="PF03067"/>
    </source>
</evidence>
<evidence type="ECO:0000256" key="6">
    <source>
        <dbReference type="ARBA" id="ARBA00034311"/>
    </source>
</evidence>
<feature type="domain" description="Chitin-binding type-4" evidence="8">
    <location>
        <begin position="20"/>
        <end position="189"/>
    </location>
</feature>
<dbReference type="GO" id="GO:0046872">
    <property type="term" value="F:metal ion binding"/>
    <property type="evidence" value="ECO:0007669"/>
    <property type="project" value="UniProtKB-KW"/>
</dbReference>
<keyword evidence="2" id="KW-0479">Metal-binding</keyword>
<dbReference type="GeneID" id="54565773"/>
<dbReference type="InterPro" id="IPR004302">
    <property type="entry name" value="Cellulose/chitin-bd_N"/>
</dbReference>
<dbReference type="OrthoDB" id="120613at2759"/>
<keyword evidence="3" id="KW-0186">Copper</keyword>
<dbReference type="InterPro" id="IPR052282">
    <property type="entry name" value="Starch-active_LPMO"/>
</dbReference>
<dbReference type="PANTHER" id="PTHR36575">
    <property type="entry name" value="BINDING PROTEIN, PUTATIVE (AFU_ORTHOLOGUE AFUA_1G14430)-RELATED"/>
    <property type="match status" value="1"/>
</dbReference>
<proteinExistence type="inferred from homology"/>
<keyword evidence="10" id="KW-1185">Reference proteome</keyword>
<dbReference type="Pfam" id="PF03067">
    <property type="entry name" value="LPMO_10"/>
    <property type="match status" value="1"/>
</dbReference>
<evidence type="ECO:0000256" key="1">
    <source>
        <dbReference type="ARBA" id="ARBA00001973"/>
    </source>
</evidence>
<feature type="signal peptide" evidence="7">
    <location>
        <begin position="1"/>
        <end position="19"/>
    </location>
</feature>
<sequence length="206" mass="22575">MKTAFTSAALASIISLASAHGYFQSPIARHPSDAYKSACGEQAYNNLNSDINNNIQGLEQLTATQSDFKAAECNLWMCKGLKYADNTANVHEYTPGQEVDMYFQIVAPHSGYANVSVVDTASNSVISANLTHWDQYALTSEPMRAEWQNFTVKMPEDLGSKCAEGGACVIQMHWDAPEAKQTYQSCIDFKMAGSAAKRSHARDMKV</sequence>
<name>A0A6A6CL40_ZASCE</name>
<evidence type="ECO:0000313" key="9">
    <source>
        <dbReference type="EMBL" id="KAF2167967.1"/>
    </source>
</evidence>